<dbReference type="STRING" id="1235591.CAK95_04380"/>
<evidence type="ECO:0000256" key="2">
    <source>
        <dbReference type="ARBA" id="ARBA00022729"/>
    </source>
</evidence>
<keyword evidence="3" id="KW-0029">Amino-acid transport</keyword>
<dbReference type="InterPro" id="IPR051010">
    <property type="entry name" value="BCAA_transport"/>
</dbReference>
<dbReference type="RefSeq" id="WP_086086829.1">
    <property type="nucleotide sequence ID" value="NZ_CP021112.1"/>
</dbReference>
<evidence type="ECO:0000313" key="5">
    <source>
        <dbReference type="Proteomes" id="UP000194137"/>
    </source>
</evidence>
<dbReference type="Gene3D" id="3.40.50.2300">
    <property type="match status" value="2"/>
</dbReference>
<keyword evidence="3" id="KW-0813">Transport</keyword>
<dbReference type="EMBL" id="CP021112">
    <property type="protein sequence ID" value="ARP98411.1"/>
    <property type="molecule type" value="Genomic_DNA"/>
</dbReference>
<gene>
    <name evidence="4" type="ORF">CAK95_04380</name>
</gene>
<dbReference type="SUPFAM" id="SSF53822">
    <property type="entry name" value="Periplasmic binding protein-like I"/>
    <property type="match status" value="1"/>
</dbReference>
<dbReference type="Pfam" id="PF13458">
    <property type="entry name" value="Peripla_BP_6"/>
    <property type="match status" value="1"/>
</dbReference>
<evidence type="ECO:0000256" key="1">
    <source>
        <dbReference type="ARBA" id="ARBA00010062"/>
    </source>
</evidence>
<dbReference type="OrthoDB" id="435355at2"/>
<dbReference type="KEGG" id="psin:CAK95_04380"/>
<keyword evidence="5" id="KW-1185">Reference proteome</keyword>
<dbReference type="PANTHER" id="PTHR30483:SF6">
    <property type="entry name" value="PERIPLASMIC BINDING PROTEIN OF ABC TRANSPORTER FOR NATURAL AMINO ACIDS"/>
    <property type="match status" value="1"/>
</dbReference>
<evidence type="ECO:0000313" key="4">
    <source>
        <dbReference type="EMBL" id="ARP98411.1"/>
    </source>
</evidence>
<protein>
    <submittedName>
        <fullName evidence="4">ABC transporter substrate-binding protein</fullName>
    </submittedName>
</protein>
<dbReference type="PANTHER" id="PTHR30483">
    <property type="entry name" value="LEUCINE-SPECIFIC-BINDING PROTEIN"/>
    <property type="match status" value="1"/>
</dbReference>
<evidence type="ECO:0000256" key="3">
    <source>
        <dbReference type="ARBA" id="ARBA00022970"/>
    </source>
</evidence>
<dbReference type="GO" id="GO:0006865">
    <property type="term" value="P:amino acid transport"/>
    <property type="evidence" value="ECO:0007669"/>
    <property type="project" value="UniProtKB-KW"/>
</dbReference>
<reference evidence="4 5" key="1">
    <citation type="submission" date="2017-05" db="EMBL/GenBank/DDBJ databases">
        <title>Full genome sequence of Pseudorhodoplanes sinuspersici.</title>
        <authorList>
            <person name="Dastgheib S.M.M."/>
            <person name="Shavandi M."/>
            <person name="Tirandaz H."/>
        </authorList>
    </citation>
    <scope>NUCLEOTIDE SEQUENCE [LARGE SCALE GENOMIC DNA]</scope>
    <source>
        <strain evidence="4 5">RIPI110</strain>
    </source>
</reference>
<accession>A0A1W6ZM16</accession>
<dbReference type="InterPro" id="IPR028081">
    <property type="entry name" value="Leu-bd"/>
</dbReference>
<dbReference type="InterPro" id="IPR028082">
    <property type="entry name" value="Peripla_BP_I"/>
</dbReference>
<dbReference type="AlphaFoldDB" id="A0A1W6ZM16"/>
<comment type="similarity">
    <text evidence="1">Belongs to the leucine-binding protein family.</text>
</comment>
<dbReference type="Proteomes" id="UP000194137">
    <property type="component" value="Chromosome"/>
</dbReference>
<name>A0A1W6ZM16_9HYPH</name>
<dbReference type="CDD" id="cd06359">
    <property type="entry name" value="PBP1_Nba-like"/>
    <property type="match status" value="1"/>
</dbReference>
<sequence>MKRALLIVGAAFLLAGPAAAQAKPIKIGFVSTFSGPAAVMGNDMRNAFELALDHMGRKIGGQPVEVIYEDDTQKPDIGKQKTEKLIEADKVDFIVGYIWSNVLLASLKPITDSKTMTVVSNAGPSQLAGELCSPYVFSTSWQNDQTPQAVGEYMNQKGVQSVYLIGPNYAAGKDMLAGVASTFKGKIIGQDLTKWPDQLDFSAELSKARAARPDAIFVFYPGPSGVQFLTQYAQAGMKGQIPLYTAFTIDELSLPLQKDLALGVPGAQQWVNDLPFDENKKFVSGFRQKYKTSPTFYAAQTYDAANLIASAVNAVKGDLSKKDAMRDEMRKANYASVRGPYKYGNNHIPIQNFYLQDVVKKEDGTLGLKTVATIVKDSRDRFHSKCPMQW</sequence>
<keyword evidence="2" id="KW-0732">Signal</keyword>
<organism evidence="4 5">
    <name type="scientific">Pseudorhodoplanes sinuspersici</name>
    <dbReference type="NCBI Taxonomy" id="1235591"/>
    <lineage>
        <taxon>Bacteria</taxon>
        <taxon>Pseudomonadati</taxon>
        <taxon>Pseudomonadota</taxon>
        <taxon>Alphaproteobacteria</taxon>
        <taxon>Hyphomicrobiales</taxon>
        <taxon>Pseudorhodoplanes</taxon>
    </lineage>
</organism>
<proteinExistence type="inferred from homology"/>